<sequence>MEFDRIFARRVAVGLLVLTLFAVVAYVAVRFIAVIVFAIFLYYAVRPIFRSLERFGLPRRPRAGLALVLFGVPFVLLVGYTVAIIALEAQTILETYDVQGEAFAQTLQQVGIGDVEELQAILSGAISQASLSVVGVSFLGAISVLSSAFVQLLILVVLTYYMLVDGPKFVSWLLERFDESGVMGEYVRAVDPELSMTLFGNIVNVFVTAIVGIATFYVYNFFAPAAVAVPFPELMGALAGVGSLIPVVGIKLVYVPITALLAMNAWVSGDFSLFVPVGVLLVVSAVIVDFIPDFFIRAHISGDQTHTGMLLVSYVVGPVVFGFYGLFLLPIVLILVINATHVLVPYVLSGDDLVTRQSRLREYADRSSLSERSTTGERESER</sequence>
<evidence type="ECO:0000256" key="1">
    <source>
        <dbReference type="ARBA" id="ARBA00004141"/>
    </source>
</evidence>
<dbReference type="STRING" id="797299.HALLA_17315"/>
<dbReference type="Pfam" id="PF01594">
    <property type="entry name" value="AI-2E_transport"/>
    <property type="match status" value="1"/>
</dbReference>
<evidence type="ECO:0000256" key="5">
    <source>
        <dbReference type="ARBA" id="ARBA00023136"/>
    </source>
</evidence>
<keyword evidence="4 6" id="KW-1133">Transmembrane helix</keyword>
<evidence type="ECO:0000256" key="2">
    <source>
        <dbReference type="ARBA" id="ARBA00009773"/>
    </source>
</evidence>
<evidence type="ECO:0000256" key="4">
    <source>
        <dbReference type="ARBA" id="ARBA00022989"/>
    </source>
</evidence>
<protein>
    <submittedName>
        <fullName evidence="7">Chemotaxis protein CheY</fullName>
    </submittedName>
</protein>
<dbReference type="GeneID" id="25146164"/>
<gene>
    <name evidence="7" type="ORF">HALLA_17315</name>
</gene>
<dbReference type="OrthoDB" id="282734at2157"/>
<dbReference type="GO" id="GO:0016020">
    <property type="term" value="C:membrane"/>
    <property type="evidence" value="ECO:0007669"/>
    <property type="project" value="UniProtKB-SubCell"/>
</dbReference>
<feature type="transmembrane region" description="Helical" evidence="6">
    <location>
        <begin position="202"/>
        <end position="222"/>
    </location>
</feature>
<feature type="transmembrane region" description="Helical" evidence="6">
    <location>
        <begin position="274"/>
        <end position="296"/>
    </location>
</feature>
<feature type="transmembrane region" description="Helical" evidence="6">
    <location>
        <begin position="12"/>
        <end position="45"/>
    </location>
</feature>
<dbReference type="AlphaFoldDB" id="W0JTH0"/>
<feature type="transmembrane region" description="Helical" evidence="6">
    <location>
        <begin position="65"/>
        <end position="87"/>
    </location>
</feature>
<dbReference type="PANTHER" id="PTHR21716:SF4">
    <property type="entry name" value="TRANSMEMBRANE PROTEIN 245"/>
    <property type="match status" value="1"/>
</dbReference>
<feature type="transmembrane region" description="Helical" evidence="6">
    <location>
        <begin position="308"/>
        <end position="337"/>
    </location>
</feature>
<dbReference type="InterPro" id="IPR002549">
    <property type="entry name" value="AI-2E-like"/>
</dbReference>
<dbReference type="Proteomes" id="UP000019024">
    <property type="component" value="Chromosome"/>
</dbReference>
<evidence type="ECO:0000313" key="8">
    <source>
        <dbReference type="Proteomes" id="UP000019024"/>
    </source>
</evidence>
<dbReference type="HOGENOM" id="CLU_048845_0_0_2"/>
<evidence type="ECO:0000256" key="6">
    <source>
        <dbReference type="SAM" id="Phobius"/>
    </source>
</evidence>
<keyword evidence="5 6" id="KW-0472">Membrane</keyword>
<dbReference type="KEGG" id="hlr:HALLA_17315"/>
<evidence type="ECO:0000256" key="3">
    <source>
        <dbReference type="ARBA" id="ARBA00022692"/>
    </source>
</evidence>
<keyword evidence="8" id="KW-1185">Reference proteome</keyword>
<keyword evidence="3 6" id="KW-0812">Transmembrane</keyword>
<feature type="transmembrane region" description="Helical" evidence="6">
    <location>
        <begin position="234"/>
        <end position="254"/>
    </location>
</feature>
<evidence type="ECO:0000313" key="7">
    <source>
        <dbReference type="EMBL" id="AHG00298.1"/>
    </source>
</evidence>
<dbReference type="PANTHER" id="PTHR21716">
    <property type="entry name" value="TRANSMEMBRANE PROTEIN"/>
    <property type="match status" value="1"/>
</dbReference>
<name>W0JTH0_9EURY</name>
<dbReference type="PATRIC" id="fig|797299.3.peg.2466"/>
<comment type="similarity">
    <text evidence="2">Belongs to the autoinducer-2 exporter (AI-2E) (TC 2.A.86) family.</text>
</comment>
<comment type="subcellular location">
    <subcellularLocation>
        <location evidence="1">Membrane</location>
        <topology evidence="1">Multi-pass membrane protein</topology>
    </subcellularLocation>
</comment>
<proteinExistence type="inferred from homology"/>
<dbReference type="eggNOG" id="arCOG02642">
    <property type="taxonomic scope" value="Archaea"/>
</dbReference>
<accession>W0JTH0</accession>
<organism evidence="7 8">
    <name type="scientific">Halostagnicola larsenii XH-48</name>
    <dbReference type="NCBI Taxonomy" id="797299"/>
    <lineage>
        <taxon>Archaea</taxon>
        <taxon>Methanobacteriati</taxon>
        <taxon>Methanobacteriota</taxon>
        <taxon>Stenosarchaea group</taxon>
        <taxon>Halobacteria</taxon>
        <taxon>Halobacteriales</taxon>
        <taxon>Natrialbaceae</taxon>
        <taxon>Halostagnicola</taxon>
    </lineage>
</organism>
<dbReference type="EMBL" id="CP007055">
    <property type="protein sequence ID" value="AHG00298.1"/>
    <property type="molecule type" value="Genomic_DNA"/>
</dbReference>
<reference evidence="7 8" key="1">
    <citation type="submission" date="2014-01" db="EMBL/GenBank/DDBJ databases">
        <authorList>
            <consortium name="DOE Joint Genome Institute"/>
            <person name="Anderson I."/>
            <person name="Huntemann M."/>
            <person name="Han J."/>
            <person name="Chen A."/>
            <person name="Kyrpides N."/>
            <person name="Mavromatis K."/>
            <person name="Markowitz V."/>
            <person name="Palaniappan K."/>
            <person name="Ivanova N."/>
            <person name="Schaumberg A."/>
            <person name="Pati A."/>
            <person name="Liolios K."/>
            <person name="Nordberg H.P."/>
            <person name="Cantor M.N."/>
            <person name="Hua S.X."/>
            <person name="Woyke T."/>
        </authorList>
    </citation>
    <scope>NUCLEOTIDE SEQUENCE [LARGE SCALE GENOMIC DNA]</scope>
    <source>
        <strain evidence="7 8">XH-48</strain>
    </source>
</reference>
<dbReference type="RefSeq" id="WP_049953537.1">
    <property type="nucleotide sequence ID" value="NZ_CP007055.1"/>
</dbReference>
<feature type="transmembrane region" description="Helical" evidence="6">
    <location>
        <begin position="138"/>
        <end position="163"/>
    </location>
</feature>